<evidence type="ECO:0000313" key="2">
    <source>
        <dbReference type="Proteomes" id="UP000179014"/>
    </source>
</evidence>
<comment type="caution">
    <text evidence="1">The sequence shown here is derived from an EMBL/GenBank/DDBJ whole genome shotgun (WGS) entry which is preliminary data.</text>
</comment>
<reference evidence="1 2" key="1">
    <citation type="journal article" date="2016" name="Nat. Commun.">
        <title>Thousands of microbial genomes shed light on interconnected biogeochemical processes in an aquifer system.</title>
        <authorList>
            <person name="Anantharaman K."/>
            <person name="Brown C.T."/>
            <person name="Hug L.A."/>
            <person name="Sharon I."/>
            <person name="Castelle C.J."/>
            <person name="Probst A.J."/>
            <person name="Thomas B.C."/>
            <person name="Singh A."/>
            <person name="Wilkins M.J."/>
            <person name="Karaoz U."/>
            <person name="Brodie E.L."/>
            <person name="Williams K.H."/>
            <person name="Hubbard S.S."/>
            <person name="Banfield J.F."/>
        </authorList>
    </citation>
    <scope>NUCLEOTIDE SEQUENCE [LARGE SCALE GENOMIC DNA]</scope>
</reference>
<dbReference type="Proteomes" id="UP000179014">
    <property type="component" value="Unassembled WGS sequence"/>
</dbReference>
<proteinExistence type="predicted"/>
<organism evidence="1 2">
    <name type="scientific">Candidatus Kaiserbacteria bacterium GWA2_50_9</name>
    <dbReference type="NCBI Taxonomy" id="1798474"/>
    <lineage>
        <taxon>Bacteria</taxon>
        <taxon>Candidatus Kaiseribacteriota</taxon>
    </lineage>
</organism>
<sequence length="221" mass="24825">MDTSNSINDVGFLEGTEKKSLADIRPGSWYRVLTDLLGNPALAKVPDLFETIANHMKNRRVVPATVPHGLTKFELGLGINTMACVCPVHESYGGEQLLSNASKFWSHTTAEVLLATRSEKYGHLVSWAMWTLKYRRSVDESKGELEFLTIVTDSTVVWLAEGDSLLGRVANVFERHPHIPLVLLDQVGLRVKPHVEKLRAFADELLVLDHKADNMLRRIKR</sequence>
<protein>
    <submittedName>
        <fullName evidence="1">Uncharacterized protein</fullName>
    </submittedName>
</protein>
<name>A0A1F6BUK7_9BACT</name>
<dbReference type="STRING" id="1798474.A2118_01985"/>
<evidence type="ECO:0000313" key="1">
    <source>
        <dbReference type="EMBL" id="OGG40601.1"/>
    </source>
</evidence>
<dbReference type="AlphaFoldDB" id="A0A1F6BUK7"/>
<dbReference type="EMBL" id="MFKN01000026">
    <property type="protein sequence ID" value="OGG40601.1"/>
    <property type="molecule type" value="Genomic_DNA"/>
</dbReference>
<gene>
    <name evidence="1" type="ORF">A2118_01985</name>
</gene>
<accession>A0A1F6BUK7</accession>